<dbReference type="PANTHER" id="PTHR28213">
    <property type="entry name" value="IMP-SPECIFIC 5'-NUCLEOTIDASE 1"/>
    <property type="match status" value="1"/>
</dbReference>
<dbReference type="Pfam" id="PF06437">
    <property type="entry name" value="ISN1"/>
    <property type="match status" value="1"/>
</dbReference>
<evidence type="ECO:0000256" key="11">
    <source>
        <dbReference type="ARBA" id="ARBA00047413"/>
    </source>
</evidence>
<dbReference type="GO" id="GO:0009117">
    <property type="term" value="P:nucleotide metabolic process"/>
    <property type="evidence" value="ECO:0007669"/>
    <property type="project" value="UniProtKB-KW"/>
</dbReference>
<evidence type="ECO:0000256" key="2">
    <source>
        <dbReference type="ARBA" id="ARBA00005307"/>
    </source>
</evidence>
<dbReference type="EMBL" id="HE806319">
    <property type="protein sequence ID" value="CCH60684.1"/>
    <property type="molecule type" value="Genomic_DNA"/>
</dbReference>
<evidence type="ECO:0000256" key="7">
    <source>
        <dbReference type="ARBA" id="ARBA00022801"/>
    </source>
</evidence>
<evidence type="ECO:0000313" key="14">
    <source>
        <dbReference type="Proteomes" id="UP000002866"/>
    </source>
</evidence>
<gene>
    <name evidence="13" type="primary">TBLA0D01760</name>
    <name evidence="13" type="ORF">TBLA_0D01760</name>
</gene>
<dbReference type="GO" id="GO:0008253">
    <property type="term" value="F:5'-nucleotidase activity"/>
    <property type="evidence" value="ECO:0007669"/>
    <property type="project" value="EnsemblFungi"/>
</dbReference>
<accession>I2H2T2</accession>
<keyword evidence="6" id="KW-0547">Nucleotide-binding</keyword>
<evidence type="ECO:0000256" key="4">
    <source>
        <dbReference type="ARBA" id="ARBA00015544"/>
    </source>
</evidence>
<keyword evidence="14" id="KW-1185">Reference proteome</keyword>
<dbReference type="RefSeq" id="XP_004180203.1">
    <property type="nucleotide sequence ID" value="XM_004180155.1"/>
</dbReference>
<comment type="cofactor">
    <cofactor evidence="1 12">
        <name>Mg(2+)</name>
        <dbReference type="ChEBI" id="CHEBI:18420"/>
    </cofactor>
</comment>
<dbReference type="Proteomes" id="UP000002866">
    <property type="component" value="Chromosome 4"/>
</dbReference>
<reference evidence="13 14" key="1">
    <citation type="journal article" date="2011" name="Proc. Natl. Acad. Sci. U.S.A.">
        <title>Evolutionary erosion of yeast sex chromosomes by mating-type switching accidents.</title>
        <authorList>
            <person name="Gordon J.L."/>
            <person name="Armisen D."/>
            <person name="Proux-Wera E."/>
            <person name="Oheigeartaigh S.S."/>
            <person name="Byrne K.P."/>
            <person name="Wolfe K.H."/>
        </authorList>
    </citation>
    <scope>NUCLEOTIDE SEQUENCE [LARGE SCALE GENOMIC DNA]</scope>
    <source>
        <strain evidence="14">ATCC 34711 / CBS 6284 / DSM 70876 / NBRC 10599 / NRRL Y-10934 / UCD 77-7</strain>
    </source>
</reference>
<dbReference type="FunCoup" id="I2H2T2">
    <property type="interactions" value="106"/>
</dbReference>
<dbReference type="PIRSF" id="PIRSF028836">
    <property type="entry name" value="ISN1"/>
    <property type="match status" value="1"/>
</dbReference>
<protein>
    <recommendedName>
        <fullName evidence="4 12">IMP-specific 5'-nucleotidase 1</fullName>
        <ecNumber evidence="12">3.1.3.-</ecNumber>
    </recommendedName>
</protein>
<comment type="catalytic activity">
    <reaction evidence="11">
        <text>IMP + H2O = inosine + phosphate</text>
        <dbReference type="Rhea" id="RHEA:27718"/>
        <dbReference type="ChEBI" id="CHEBI:15377"/>
        <dbReference type="ChEBI" id="CHEBI:17596"/>
        <dbReference type="ChEBI" id="CHEBI:43474"/>
        <dbReference type="ChEBI" id="CHEBI:58053"/>
        <dbReference type="EC" id="3.1.3.99"/>
    </reaction>
</comment>
<dbReference type="eggNOG" id="ENOG502QR24">
    <property type="taxonomic scope" value="Eukaryota"/>
</dbReference>
<dbReference type="GO" id="GO:0071592">
    <property type="term" value="P:nicotinic acid riboside biosynthetic process"/>
    <property type="evidence" value="ECO:0007669"/>
    <property type="project" value="EnsemblFungi"/>
</dbReference>
<organism evidence="13 14">
    <name type="scientific">Henningerozyma blattae (strain ATCC 34711 / CBS 6284 / DSM 70876 / NBRC 10599 / NRRL Y-10934 / UCD 77-7)</name>
    <name type="common">Yeast</name>
    <name type="synonym">Tetrapisispora blattae</name>
    <dbReference type="NCBI Taxonomy" id="1071380"/>
    <lineage>
        <taxon>Eukaryota</taxon>
        <taxon>Fungi</taxon>
        <taxon>Dikarya</taxon>
        <taxon>Ascomycota</taxon>
        <taxon>Saccharomycotina</taxon>
        <taxon>Saccharomycetes</taxon>
        <taxon>Saccharomycetales</taxon>
        <taxon>Saccharomycetaceae</taxon>
        <taxon>Henningerozyma</taxon>
    </lineage>
</organism>
<sequence>MSSRYRVEYQLKQHKKDEFIEWIKALLATPFVLHAVSHIEEEATTQRVRTQYADIFQDIESLIQHKIEFDNKRGLLDEKGDSSQNQKYEFIGKSRLNRLVPSIGPFFTPLPLTRAFLWEDDKRAISERRMVSPSFNDVRHILNTAQIFHFISAKENHSAEQLKLVTFDGDVTLYEDGGSITDNNPVVPLIMKLLKNDIRVGIVTAAGYDEPAKYVERLNGLIKAMYNSTILTTRQKENLTVMGGESNYLFQYHEDESNRFGFQTIECGKWMLKDMQDWDPLSIEHTLDFAEKTLQTLRTRLRLPKETMIIRKARAVGLVPGEIQDPITSQKRRLLLSREQLEEVVLTLHQTLMSYPMARKIQFSCFDGGSDVWCDIGGKDLGVTILQKFYDPQNIIKPSETLHVGDQFSPMIQANDIKTRLAGTTLWIASPAETVDALSRLVEGLHGKD</sequence>
<dbReference type="HOGENOM" id="CLU_031816_1_0_1"/>
<dbReference type="InterPro" id="IPR009453">
    <property type="entry name" value="ISN1"/>
</dbReference>
<keyword evidence="9 12" id="KW-0460">Magnesium</keyword>
<keyword evidence="8" id="KW-0067">ATP-binding</keyword>
<dbReference type="GeneID" id="14495720"/>
<keyword evidence="10 12" id="KW-0546">Nucleotide metabolism</keyword>
<dbReference type="KEGG" id="tbl:TBLA_0D01760"/>
<dbReference type="OMA" id="WGVLACQ"/>
<evidence type="ECO:0000256" key="8">
    <source>
        <dbReference type="ARBA" id="ARBA00022840"/>
    </source>
</evidence>
<evidence type="ECO:0000256" key="1">
    <source>
        <dbReference type="ARBA" id="ARBA00001946"/>
    </source>
</evidence>
<dbReference type="InterPro" id="IPR036412">
    <property type="entry name" value="HAD-like_sf"/>
</dbReference>
<dbReference type="EC" id="3.1.3.-" evidence="12"/>
<evidence type="ECO:0000256" key="10">
    <source>
        <dbReference type="ARBA" id="ARBA00023080"/>
    </source>
</evidence>
<evidence type="ECO:0000256" key="9">
    <source>
        <dbReference type="ARBA" id="ARBA00022842"/>
    </source>
</evidence>
<keyword evidence="5" id="KW-0479">Metal-binding</keyword>
<dbReference type="GO" id="GO:0071590">
    <property type="term" value="P:nicotinamide riboside biosynthetic process"/>
    <property type="evidence" value="ECO:0007669"/>
    <property type="project" value="EnsemblFungi"/>
</dbReference>
<evidence type="ECO:0000256" key="5">
    <source>
        <dbReference type="ARBA" id="ARBA00022723"/>
    </source>
</evidence>
<dbReference type="SUPFAM" id="SSF56784">
    <property type="entry name" value="HAD-like"/>
    <property type="match status" value="1"/>
</dbReference>
<dbReference type="OrthoDB" id="185373at2759"/>
<evidence type="ECO:0000313" key="13">
    <source>
        <dbReference type="EMBL" id="CCH60684.1"/>
    </source>
</evidence>
<name>I2H2T2_HENB6</name>
<dbReference type="InParanoid" id="I2H2T2"/>
<dbReference type="GO" id="GO:0005524">
    <property type="term" value="F:ATP binding"/>
    <property type="evidence" value="ECO:0007669"/>
    <property type="project" value="UniProtKB-KW"/>
</dbReference>
<evidence type="ECO:0000256" key="12">
    <source>
        <dbReference type="PIRNR" id="PIRNR028836"/>
    </source>
</evidence>
<comment type="function">
    <text evidence="12">IMP-specific 5'-nucleotidase involved in IMP (inositol monophosphate) degradation.</text>
</comment>
<dbReference type="STRING" id="1071380.I2H2T2"/>
<dbReference type="GO" id="GO:0006190">
    <property type="term" value="P:inosine salvage"/>
    <property type="evidence" value="ECO:0007669"/>
    <property type="project" value="EnsemblFungi"/>
</dbReference>
<comment type="similarity">
    <text evidence="2 12">Belongs to the ISN1 family.</text>
</comment>
<keyword evidence="7 12" id="KW-0378">Hydrolase</keyword>
<dbReference type="PANTHER" id="PTHR28213:SF1">
    <property type="entry name" value="IMP-SPECIFIC 5'-NUCLEOTIDASE 1"/>
    <property type="match status" value="1"/>
</dbReference>
<dbReference type="GO" id="GO:0000287">
    <property type="term" value="F:magnesium ion binding"/>
    <property type="evidence" value="ECO:0007669"/>
    <property type="project" value="InterPro"/>
</dbReference>
<evidence type="ECO:0000256" key="3">
    <source>
        <dbReference type="ARBA" id="ARBA00011881"/>
    </source>
</evidence>
<evidence type="ECO:0000256" key="6">
    <source>
        <dbReference type="ARBA" id="ARBA00022741"/>
    </source>
</evidence>
<proteinExistence type="inferred from homology"/>
<comment type="subunit">
    <text evidence="3 12">Homotetramer.</text>
</comment>
<dbReference type="AlphaFoldDB" id="I2H2T2"/>